<dbReference type="Proteomes" id="UP000028878">
    <property type="component" value="Unassembled WGS sequence"/>
</dbReference>
<gene>
    <name evidence="4" type="ORF">BN948_03388</name>
</gene>
<accession>A0A1L1PWE2</accession>
<dbReference type="Gene3D" id="3.10.20.280">
    <property type="entry name" value="RnfH-like"/>
    <property type="match status" value="1"/>
</dbReference>
<dbReference type="InterPro" id="IPR037021">
    <property type="entry name" value="RnfH_sf"/>
</dbReference>
<keyword evidence="5" id="KW-1185">Reference proteome</keyword>
<evidence type="ECO:0000313" key="5">
    <source>
        <dbReference type="Proteomes" id="UP000028878"/>
    </source>
</evidence>
<organism evidence="4 5">
    <name type="scientific">Hydrogenophaga intermedia</name>
    <dbReference type="NCBI Taxonomy" id="65786"/>
    <lineage>
        <taxon>Bacteria</taxon>
        <taxon>Pseudomonadati</taxon>
        <taxon>Pseudomonadota</taxon>
        <taxon>Betaproteobacteria</taxon>
        <taxon>Burkholderiales</taxon>
        <taxon>Comamonadaceae</taxon>
        <taxon>Hydrogenophaga</taxon>
    </lineage>
</organism>
<proteinExistence type="inferred from homology"/>
<sequence length="111" mass="12548">MRVTLLYASAPRTVHELELDLPEGTNARDAVRATGWLERFPETAALNETVSLAVWGRRCEPDQVLRDGDRLELLRDLRVDPKVARRERFAGQGARSTGLFSKRRPNSKAGY</sequence>
<dbReference type="HAMAP" id="MF_00460">
    <property type="entry name" value="UPF0125_RnfH"/>
    <property type="match status" value="1"/>
</dbReference>
<dbReference type="RefSeq" id="WP_009515704.1">
    <property type="nucleotide sequence ID" value="NZ_CCAE010000032.1"/>
</dbReference>
<feature type="compositionally biased region" description="Basic residues" evidence="3">
    <location>
        <begin position="101"/>
        <end position="111"/>
    </location>
</feature>
<comment type="similarity">
    <text evidence="1 2">Belongs to the UPF0125 (RnfH) family.</text>
</comment>
<evidence type="ECO:0000256" key="1">
    <source>
        <dbReference type="ARBA" id="ARBA00010645"/>
    </source>
</evidence>
<feature type="region of interest" description="Disordered" evidence="3">
    <location>
        <begin position="88"/>
        <end position="111"/>
    </location>
</feature>
<protein>
    <recommendedName>
        <fullName evidence="2">UPF0125 protein BN948_03388</fullName>
    </recommendedName>
</protein>
<reference evidence="5" key="2">
    <citation type="submission" date="2014-11" db="EMBL/GenBank/DDBJ databases">
        <title>Draft genome sequence of Hydrogenophaga intermedia S1.</title>
        <authorList>
            <person name="Gan H.M."/>
            <person name="Chew T.H."/>
            <person name="Stolz A."/>
        </authorList>
    </citation>
    <scope>NUCLEOTIDE SEQUENCE [LARGE SCALE GENOMIC DNA]</scope>
    <source>
        <strain evidence="5">S1</strain>
    </source>
</reference>
<dbReference type="PANTHER" id="PTHR37483:SF1">
    <property type="entry name" value="UPF0125 PROTEIN RATB"/>
    <property type="match status" value="1"/>
</dbReference>
<reference evidence="5" key="1">
    <citation type="submission" date="2014-02" db="EMBL/GenBank/DDBJ databases">
        <authorList>
            <person name="Gan H."/>
        </authorList>
    </citation>
    <scope>NUCLEOTIDE SEQUENCE [LARGE SCALE GENOMIC DNA]</scope>
    <source>
        <strain evidence="5">S1</strain>
    </source>
</reference>
<dbReference type="PANTHER" id="PTHR37483">
    <property type="entry name" value="UPF0125 PROTEIN RATB"/>
    <property type="match status" value="1"/>
</dbReference>
<dbReference type="InterPro" id="IPR016155">
    <property type="entry name" value="Mopterin_synth/thiamin_S_b"/>
</dbReference>
<dbReference type="AlphaFoldDB" id="A0A1L1PWE2"/>
<name>A0A1L1PWE2_HYDIT</name>
<dbReference type="SUPFAM" id="SSF54285">
    <property type="entry name" value="MoaD/ThiS"/>
    <property type="match status" value="1"/>
</dbReference>
<evidence type="ECO:0000256" key="2">
    <source>
        <dbReference type="HAMAP-Rule" id="MF_00460"/>
    </source>
</evidence>
<dbReference type="Pfam" id="PF03658">
    <property type="entry name" value="Ub-RnfH"/>
    <property type="match status" value="1"/>
</dbReference>
<evidence type="ECO:0000313" key="4">
    <source>
        <dbReference type="EMBL" id="CDN88951.1"/>
    </source>
</evidence>
<dbReference type="InterPro" id="IPR005346">
    <property type="entry name" value="RnfH"/>
</dbReference>
<dbReference type="EMBL" id="CCAE010000032">
    <property type="protein sequence ID" value="CDN88951.1"/>
    <property type="molecule type" value="Genomic_DNA"/>
</dbReference>
<evidence type="ECO:0000256" key="3">
    <source>
        <dbReference type="SAM" id="MobiDB-lite"/>
    </source>
</evidence>